<reference evidence="1" key="1">
    <citation type="journal article" date="2021" name="Front. Microbiol.">
        <title>Comprehensive Comparative Genomics and Phenotyping of Methylobacterium Species.</title>
        <authorList>
            <person name="Alessa O."/>
            <person name="Ogura Y."/>
            <person name="Fujitani Y."/>
            <person name="Takami H."/>
            <person name="Hayashi T."/>
            <person name="Sahin N."/>
            <person name="Tani A."/>
        </authorList>
    </citation>
    <scope>NUCLEOTIDE SEQUENCE</scope>
    <source>
        <strain evidence="1">NBRC 15689</strain>
    </source>
</reference>
<protein>
    <submittedName>
        <fullName evidence="1">Uncharacterized protein</fullName>
    </submittedName>
</protein>
<dbReference type="EMBL" id="BPQV01000010">
    <property type="protein sequence ID" value="GJE28587.1"/>
    <property type="molecule type" value="Genomic_DNA"/>
</dbReference>
<keyword evidence="2" id="KW-1185">Reference proteome</keyword>
<dbReference type="RefSeq" id="WP_238312528.1">
    <property type="nucleotide sequence ID" value="NZ_BPQV01000010.1"/>
</dbReference>
<gene>
    <name evidence="1" type="ORF">LKMONMHP_3460</name>
</gene>
<evidence type="ECO:0000313" key="1">
    <source>
        <dbReference type="EMBL" id="GJE28587.1"/>
    </source>
</evidence>
<organism evidence="1 2">
    <name type="scientific">Methylobacterium organophilum</name>
    <dbReference type="NCBI Taxonomy" id="410"/>
    <lineage>
        <taxon>Bacteria</taxon>
        <taxon>Pseudomonadati</taxon>
        <taxon>Pseudomonadota</taxon>
        <taxon>Alphaproteobacteria</taxon>
        <taxon>Hyphomicrobiales</taxon>
        <taxon>Methylobacteriaceae</taxon>
        <taxon>Methylobacterium</taxon>
    </lineage>
</organism>
<dbReference type="Proteomes" id="UP001055156">
    <property type="component" value="Unassembled WGS sequence"/>
</dbReference>
<proteinExistence type="predicted"/>
<reference evidence="1" key="2">
    <citation type="submission" date="2021-08" db="EMBL/GenBank/DDBJ databases">
        <authorList>
            <person name="Tani A."/>
            <person name="Ola A."/>
            <person name="Ogura Y."/>
            <person name="Katsura K."/>
            <person name="Hayashi T."/>
        </authorList>
    </citation>
    <scope>NUCLEOTIDE SEQUENCE</scope>
    <source>
        <strain evidence="1">NBRC 15689</strain>
    </source>
</reference>
<name>A0ABQ4TA97_METOR</name>
<comment type="caution">
    <text evidence="1">The sequence shown here is derived from an EMBL/GenBank/DDBJ whole genome shotgun (WGS) entry which is preliminary data.</text>
</comment>
<accession>A0ABQ4TA97</accession>
<sequence>MRFFLQSDSGDRIVGWVVPDNPAAVSRVHVSVHGRRVAEIAATGFDANIVALGWHSTGQCVFQVTEEHVPGLGALDRLEIRDADTNMLVYRRAPPEGLSRNRVVLVNTSVNPELPIEAALFPHFRQCYFGIGKFSDEILRVIFDTAEMTSCLMSGAINFPRYEPHFVQSETLSAMLVHDPYVEMAQRLTWLRDRSGLAADPAQNWRLGNFVDGARYAAEFDFTDAKSLKRLFRFMPEEVYHFLYNPLTRQLGTRGFDERVTPGSSIIAVEVLARVGVVGHFNYHRAFLSTLFDQNGITADPPDPPRLRPAILALADLLKTIKVATDMVDFDSVLSDLVLRSVAKGWGA</sequence>
<evidence type="ECO:0000313" key="2">
    <source>
        <dbReference type="Proteomes" id="UP001055156"/>
    </source>
</evidence>